<proteinExistence type="predicted"/>
<evidence type="ECO:0000256" key="1">
    <source>
        <dbReference type="SAM" id="MobiDB-lite"/>
    </source>
</evidence>
<reference evidence="2 3" key="1">
    <citation type="journal article" date="2010" name="Science">
        <title>Plasticity of animal genome architecture unmasked by rapid evolution of a pelagic tunicate.</title>
        <authorList>
            <person name="Denoeud F."/>
            <person name="Henriet S."/>
            <person name="Mungpakdee S."/>
            <person name="Aury J.M."/>
            <person name="Da Silva C."/>
            <person name="Brinkmann H."/>
            <person name="Mikhaleva J."/>
            <person name="Olsen L.C."/>
            <person name="Jubin C."/>
            <person name="Canestro C."/>
            <person name="Bouquet J.M."/>
            <person name="Danks G."/>
            <person name="Poulain J."/>
            <person name="Campsteijn C."/>
            <person name="Adamski M."/>
            <person name="Cross I."/>
            <person name="Yadetie F."/>
            <person name="Muffato M."/>
            <person name="Louis A."/>
            <person name="Butcher S."/>
            <person name="Tsagkogeorga G."/>
            <person name="Konrad A."/>
            <person name="Singh S."/>
            <person name="Jensen M.F."/>
            <person name="Cong E.H."/>
            <person name="Eikeseth-Otteraa H."/>
            <person name="Noel B."/>
            <person name="Anthouard V."/>
            <person name="Porcel B.M."/>
            <person name="Kachouri-Lafond R."/>
            <person name="Nishino A."/>
            <person name="Ugolini M."/>
            <person name="Chourrout P."/>
            <person name="Nishida H."/>
            <person name="Aasland R."/>
            <person name="Huzurbazar S."/>
            <person name="Westhof E."/>
            <person name="Delsuc F."/>
            <person name="Lehrach H."/>
            <person name="Reinhardt R."/>
            <person name="Weissenbach J."/>
            <person name="Roy S.W."/>
            <person name="Artiguenave F."/>
            <person name="Postlethwait J.H."/>
            <person name="Manak J.R."/>
            <person name="Thompson E.M."/>
            <person name="Jaillon O."/>
            <person name="Du Pasquier L."/>
            <person name="Boudinot P."/>
            <person name="Liberles D.A."/>
            <person name="Volff J.N."/>
            <person name="Philippe H."/>
            <person name="Lenhard B."/>
            <person name="Roest Crollius H."/>
            <person name="Wincker P."/>
            <person name="Chourrout D."/>
        </authorList>
    </citation>
    <scope>NUCLEOTIDE SEQUENCE [LARGE SCALE GENOMIC DNA]</scope>
</reference>
<accession>E4X682</accession>
<evidence type="ECO:0000313" key="3">
    <source>
        <dbReference type="Proteomes" id="UP000001307"/>
    </source>
</evidence>
<dbReference type="InParanoid" id="E4X682"/>
<name>E4X682_OIKDI</name>
<sequence>MFEEIEYTYSETTPSEKPDAKINEDRLLKIEKRMNEMFNNFQEENSFLRNKVYDLEKNTQSMNKLIKEQSKTIQEMRDFQENISLANKERDEQLEEIQKMTESFSKKMKSSDESAVSSQSSQLEEEIENLNQKLKNYTSLTDAEEQHLHEKRMFGDYYSLKCDLIGVFFENSYCKIIKREPFFAETS</sequence>
<gene>
    <name evidence="2" type="ORF">GSOID_T00002667001</name>
</gene>
<organism evidence="2 3">
    <name type="scientific">Oikopleura dioica</name>
    <name type="common">Tunicate</name>
    <dbReference type="NCBI Taxonomy" id="34765"/>
    <lineage>
        <taxon>Eukaryota</taxon>
        <taxon>Metazoa</taxon>
        <taxon>Chordata</taxon>
        <taxon>Tunicata</taxon>
        <taxon>Appendicularia</taxon>
        <taxon>Copelata</taxon>
        <taxon>Oikopleuridae</taxon>
        <taxon>Oikopleura</taxon>
    </lineage>
</organism>
<keyword evidence="3" id="KW-1185">Reference proteome</keyword>
<evidence type="ECO:0000313" key="2">
    <source>
        <dbReference type="EMBL" id="CBY07677.1"/>
    </source>
</evidence>
<dbReference type="AlphaFoldDB" id="E4X682"/>
<feature type="region of interest" description="Disordered" evidence="1">
    <location>
        <begin position="104"/>
        <end position="124"/>
    </location>
</feature>
<dbReference type="EMBL" id="FN653026">
    <property type="protein sequence ID" value="CBY07677.1"/>
    <property type="molecule type" value="Genomic_DNA"/>
</dbReference>
<protein>
    <submittedName>
        <fullName evidence="2">Uncharacterized protein</fullName>
    </submittedName>
</protein>
<dbReference type="Gene3D" id="1.10.287.950">
    <property type="entry name" value="Methyl-accepting chemotaxis protein"/>
    <property type="match status" value="1"/>
</dbReference>
<dbReference type="Proteomes" id="UP000001307">
    <property type="component" value="Unassembled WGS sequence"/>
</dbReference>
<feature type="compositionally biased region" description="Low complexity" evidence="1">
    <location>
        <begin position="113"/>
        <end position="122"/>
    </location>
</feature>